<dbReference type="Pfam" id="PF00528">
    <property type="entry name" value="BPD_transp_1"/>
    <property type="match status" value="1"/>
</dbReference>
<feature type="transmembrane region" description="Helical" evidence="7">
    <location>
        <begin position="20"/>
        <end position="46"/>
    </location>
</feature>
<organism evidence="9 10">
    <name type="scientific">Hydrogenispora ethanolica</name>
    <dbReference type="NCBI Taxonomy" id="1082276"/>
    <lineage>
        <taxon>Bacteria</taxon>
        <taxon>Bacillati</taxon>
        <taxon>Bacillota</taxon>
        <taxon>Hydrogenispora</taxon>
    </lineage>
</organism>
<feature type="transmembrane region" description="Helical" evidence="7">
    <location>
        <begin position="269"/>
        <end position="290"/>
    </location>
</feature>
<dbReference type="EMBL" id="SLUN01000001">
    <property type="protein sequence ID" value="TCL76984.1"/>
    <property type="molecule type" value="Genomic_DNA"/>
</dbReference>
<dbReference type="PROSITE" id="PS50928">
    <property type="entry name" value="ABC_TM1"/>
    <property type="match status" value="1"/>
</dbReference>
<dbReference type="CDD" id="cd06261">
    <property type="entry name" value="TM_PBP2"/>
    <property type="match status" value="1"/>
</dbReference>
<comment type="subcellular location">
    <subcellularLocation>
        <location evidence="1 7">Cell membrane</location>
        <topology evidence="1 7">Multi-pass membrane protein</topology>
    </subcellularLocation>
</comment>
<dbReference type="PANTHER" id="PTHR43005:SF1">
    <property type="entry name" value="SPERMIDINE_PUTRESCINE TRANSPORT SYSTEM PERMEASE PROTEIN"/>
    <property type="match status" value="1"/>
</dbReference>
<dbReference type="Proteomes" id="UP000295008">
    <property type="component" value="Unassembled WGS sequence"/>
</dbReference>
<feature type="domain" description="ABC transmembrane type-1" evidence="8">
    <location>
        <begin position="76"/>
        <end position="290"/>
    </location>
</feature>
<dbReference type="AlphaFoldDB" id="A0A4R1SCG5"/>
<keyword evidence="4 7" id="KW-0812">Transmembrane</keyword>
<protein>
    <submittedName>
        <fullName evidence="9">Carbohydrate ABC transporter membrane protein 1 (CUT1 family)</fullName>
    </submittedName>
</protein>
<keyword evidence="3" id="KW-1003">Cell membrane</keyword>
<reference evidence="9 10" key="1">
    <citation type="submission" date="2019-03" db="EMBL/GenBank/DDBJ databases">
        <title>Genomic Encyclopedia of Type Strains, Phase IV (KMG-IV): sequencing the most valuable type-strain genomes for metagenomic binning, comparative biology and taxonomic classification.</title>
        <authorList>
            <person name="Goeker M."/>
        </authorList>
    </citation>
    <scope>NUCLEOTIDE SEQUENCE [LARGE SCALE GENOMIC DNA]</scope>
    <source>
        <strain evidence="9 10">LX-B</strain>
    </source>
</reference>
<sequence>MVSRNLEMKGFSFSERMNAFGFIFPALLLLAVVMLYPLLYGIYISFFDTNLLTKFDFVGLGNYLSIFSDQGFWSSIWVTIVFSLGTVLLQLILGMSVASYLNTRIYGRSVFRAVLLIPWMLSMVVGGLLWRWIYNPMYGLLNNFLIGLGLLDQGVAWLGIPDLAMFSVIIAYAWKSFSFSMLMILAGLQSIPKDLCEAAECDGGGRWTVFRHVVLPHIGNIVLITSLLDFFRSFKEFPMIFVMTGGGPGTATNVISNSVRQVAFDQIRFGYSSAMACVMLLLLLISSILLNRMTRSDWR</sequence>
<proteinExistence type="inferred from homology"/>
<evidence type="ECO:0000259" key="8">
    <source>
        <dbReference type="PROSITE" id="PS50928"/>
    </source>
</evidence>
<evidence type="ECO:0000256" key="1">
    <source>
        <dbReference type="ARBA" id="ARBA00004651"/>
    </source>
</evidence>
<dbReference type="GO" id="GO:0005886">
    <property type="term" value="C:plasma membrane"/>
    <property type="evidence" value="ECO:0007669"/>
    <property type="project" value="UniProtKB-SubCell"/>
</dbReference>
<gene>
    <name evidence="9" type="ORF">EDC14_1001269</name>
</gene>
<name>A0A4R1SCG5_HYDET</name>
<evidence type="ECO:0000256" key="6">
    <source>
        <dbReference type="ARBA" id="ARBA00023136"/>
    </source>
</evidence>
<evidence type="ECO:0000256" key="7">
    <source>
        <dbReference type="RuleBase" id="RU363032"/>
    </source>
</evidence>
<dbReference type="InterPro" id="IPR035906">
    <property type="entry name" value="MetI-like_sf"/>
</dbReference>
<evidence type="ECO:0000256" key="4">
    <source>
        <dbReference type="ARBA" id="ARBA00022692"/>
    </source>
</evidence>
<feature type="transmembrane region" description="Helical" evidence="7">
    <location>
        <begin position="213"/>
        <end position="231"/>
    </location>
</feature>
<keyword evidence="2 7" id="KW-0813">Transport</keyword>
<feature type="transmembrane region" description="Helical" evidence="7">
    <location>
        <begin position="76"/>
        <end position="101"/>
    </location>
</feature>
<evidence type="ECO:0000256" key="3">
    <source>
        <dbReference type="ARBA" id="ARBA00022475"/>
    </source>
</evidence>
<accession>A0A4R1SCG5</accession>
<dbReference type="GO" id="GO:0055085">
    <property type="term" value="P:transmembrane transport"/>
    <property type="evidence" value="ECO:0007669"/>
    <property type="project" value="InterPro"/>
</dbReference>
<dbReference type="InterPro" id="IPR000515">
    <property type="entry name" value="MetI-like"/>
</dbReference>
<feature type="transmembrane region" description="Helical" evidence="7">
    <location>
        <begin position="113"/>
        <end position="134"/>
    </location>
</feature>
<dbReference type="RefSeq" id="WP_132012369.1">
    <property type="nucleotide sequence ID" value="NZ_SLUN01000001.1"/>
</dbReference>
<comment type="similarity">
    <text evidence="7">Belongs to the binding-protein-dependent transport system permease family.</text>
</comment>
<comment type="caution">
    <text evidence="9">The sequence shown here is derived from an EMBL/GenBank/DDBJ whole genome shotgun (WGS) entry which is preliminary data.</text>
</comment>
<dbReference type="Gene3D" id="1.10.3720.10">
    <property type="entry name" value="MetI-like"/>
    <property type="match status" value="1"/>
</dbReference>
<keyword evidence="6 7" id="KW-0472">Membrane</keyword>
<evidence type="ECO:0000256" key="2">
    <source>
        <dbReference type="ARBA" id="ARBA00022448"/>
    </source>
</evidence>
<evidence type="ECO:0000313" key="10">
    <source>
        <dbReference type="Proteomes" id="UP000295008"/>
    </source>
</evidence>
<dbReference type="SUPFAM" id="SSF161098">
    <property type="entry name" value="MetI-like"/>
    <property type="match status" value="1"/>
</dbReference>
<keyword evidence="10" id="KW-1185">Reference proteome</keyword>
<evidence type="ECO:0000313" key="9">
    <source>
        <dbReference type="EMBL" id="TCL76984.1"/>
    </source>
</evidence>
<dbReference type="OrthoDB" id="9788108at2"/>
<dbReference type="PANTHER" id="PTHR43005">
    <property type="entry name" value="BLR7065 PROTEIN"/>
    <property type="match status" value="1"/>
</dbReference>
<evidence type="ECO:0000256" key="5">
    <source>
        <dbReference type="ARBA" id="ARBA00022989"/>
    </source>
</evidence>
<keyword evidence="5 7" id="KW-1133">Transmembrane helix</keyword>